<evidence type="ECO:0000313" key="9">
    <source>
        <dbReference type="Proteomes" id="UP000034982"/>
    </source>
</evidence>
<evidence type="ECO:0000256" key="7">
    <source>
        <dbReference type="HAMAP-Rule" id="MF_00009"/>
    </source>
</evidence>
<dbReference type="HAMAP" id="MF_00009">
    <property type="entry name" value="Endoribonucl_YbeY"/>
    <property type="match status" value="1"/>
</dbReference>
<dbReference type="GO" id="GO:0005737">
    <property type="term" value="C:cytoplasm"/>
    <property type="evidence" value="ECO:0007669"/>
    <property type="project" value="UniProtKB-SubCell"/>
</dbReference>
<dbReference type="NCBIfam" id="TIGR00043">
    <property type="entry name" value="rRNA maturation RNase YbeY"/>
    <property type="match status" value="1"/>
</dbReference>
<gene>
    <name evidence="7" type="primary">ybeY</name>
    <name evidence="8" type="ORF">T230_06350</name>
</gene>
<protein>
    <recommendedName>
        <fullName evidence="7">Endoribonuclease YbeY</fullName>
        <ecNumber evidence="7">3.1.-.-</ecNumber>
    </recommendedName>
</protein>
<feature type="binding site" evidence="7">
    <location>
        <position position="118"/>
    </location>
    <ligand>
        <name>Zn(2+)</name>
        <dbReference type="ChEBI" id="CHEBI:29105"/>
        <note>catalytic</note>
    </ligand>
</feature>
<comment type="caution">
    <text evidence="8">The sequence shown here is derived from an EMBL/GenBank/DDBJ whole genome shotgun (WGS) entry which is preliminary data.</text>
</comment>
<dbReference type="InterPro" id="IPR023091">
    <property type="entry name" value="MetalPrtase_cat_dom_sf_prd"/>
</dbReference>
<dbReference type="PANTHER" id="PTHR46986:SF1">
    <property type="entry name" value="ENDORIBONUCLEASE YBEY, CHLOROPLASTIC"/>
    <property type="match status" value="1"/>
</dbReference>
<comment type="cofactor">
    <cofactor evidence="7">
        <name>Zn(2+)</name>
        <dbReference type="ChEBI" id="CHEBI:29105"/>
    </cofactor>
    <text evidence="7">Binds 1 zinc ion.</text>
</comment>
<dbReference type="Pfam" id="PF02130">
    <property type="entry name" value="YbeY"/>
    <property type="match status" value="1"/>
</dbReference>
<dbReference type="EMBL" id="AYYE01000896">
    <property type="protein sequence ID" value="ETK08730.1"/>
    <property type="molecule type" value="Genomic_DNA"/>
</dbReference>
<feature type="binding site" evidence="7">
    <location>
        <position position="108"/>
    </location>
    <ligand>
        <name>Zn(2+)</name>
        <dbReference type="ChEBI" id="CHEBI:29105"/>
        <note>catalytic</note>
    </ligand>
</feature>
<evidence type="ECO:0000256" key="6">
    <source>
        <dbReference type="ARBA" id="ARBA00022833"/>
    </source>
</evidence>
<dbReference type="EC" id="3.1.-.-" evidence="7"/>
<comment type="similarity">
    <text evidence="1 7">Belongs to the endoribonuclease YbeY family.</text>
</comment>
<keyword evidence="7" id="KW-0690">Ribosome biogenesis</keyword>
<name>W2CNJ1_9BACT</name>
<dbReference type="SUPFAM" id="SSF55486">
    <property type="entry name" value="Metalloproteases ('zincins'), catalytic domain"/>
    <property type="match status" value="1"/>
</dbReference>
<dbReference type="InterPro" id="IPR020549">
    <property type="entry name" value="YbeY_CS"/>
</dbReference>
<dbReference type="GO" id="GO:0008270">
    <property type="term" value="F:zinc ion binding"/>
    <property type="evidence" value="ECO:0007669"/>
    <property type="project" value="UniProtKB-UniRule"/>
</dbReference>
<comment type="subcellular location">
    <subcellularLocation>
        <location evidence="7">Cytoplasm</location>
    </subcellularLocation>
</comment>
<accession>W2CNJ1</accession>
<keyword evidence="7" id="KW-0698">rRNA processing</keyword>
<evidence type="ECO:0000256" key="1">
    <source>
        <dbReference type="ARBA" id="ARBA00010875"/>
    </source>
</evidence>
<keyword evidence="5 7" id="KW-0378">Hydrolase</keyword>
<evidence type="ECO:0000313" key="8">
    <source>
        <dbReference type="EMBL" id="ETK08730.1"/>
    </source>
</evidence>
<comment type="function">
    <text evidence="7">Single strand-specific metallo-endoribonuclease involved in late-stage 70S ribosome quality control and in maturation of the 3' terminus of the 16S rRNA.</text>
</comment>
<evidence type="ECO:0000256" key="4">
    <source>
        <dbReference type="ARBA" id="ARBA00022759"/>
    </source>
</evidence>
<dbReference type="InterPro" id="IPR002036">
    <property type="entry name" value="YbeY"/>
</dbReference>
<dbReference type="PROSITE" id="PS01306">
    <property type="entry name" value="UPF0054"/>
    <property type="match status" value="1"/>
</dbReference>
<evidence type="ECO:0000256" key="3">
    <source>
        <dbReference type="ARBA" id="ARBA00022723"/>
    </source>
</evidence>
<keyword evidence="3 7" id="KW-0479">Metal-binding</keyword>
<dbReference type="PANTHER" id="PTHR46986">
    <property type="entry name" value="ENDORIBONUCLEASE YBEY, CHLOROPLASTIC"/>
    <property type="match status" value="1"/>
</dbReference>
<keyword evidence="4 7" id="KW-0255">Endonuclease</keyword>
<keyword evidence="2 7" id="KW-0540">Nuclease</keyword>
<dbReference type="GO" id="GO:0004222">
    <property type="term" value="F:metalloendopeptidase activity"/>
    <property type="evidence" value="ECO:0007669"/>
    <property type="project" value="InterPro"/>
</dbReference>
<organism evidence="8 9">
    <name type="scientific">Tannerella sp. oral taxon BU063 isolate Cell 1/3</name>
    <dbReference type="NCBI Taxonomy" id="1411022"/>
    <lineage>
        <taxon>Bacteria</taxon>
        <taxon>Pseudomonadati</taxon>
        <taxon>Bacteroidota</taxon>
        <taxon>Bacteroidia</taxon>
        <taxon>Bacteroidales</taxon>
        <taxon>Tannerellaceae</taxon>
        <taxon>Tannerella</taxon>
    </lineage>
</organism>
<keyword evidence="6 7" id="KW-0862">Zinc</keyword>
<dbReference type="PATRIC" id="fig|1411022.3.peg.564"/>
<reference evidence="8 9" key="1">
    <citation type="submission" date="2013-11" db="EMBL/GenBank/DDBJ databases">
        <title>Single cell genomics of uncultured Tannerella BU063 (oral taxon 286).</title>
        <authorList>
            <person name="Beall C.J."/>
            <person name="Campbell A.G."/>
            <person name="Griffen A.L."/>
            <person name="Podar M."/>
            <person name="Leys E.J."/>
        </authorList>
    </citation>
    <scope>NUCLEOTIDE SEQUENCE [LARGE SCALE GENOMIC DNA]</scope>
    <source>
        <strain evidence="8">Cell 1/3</strain>
    </source>
</reference>
<evidence type="ECO:0000256" key="2">
    <source>
        <dbReference type="ARBA" id="ARBA00022722"/>
    </source>
</evidence>
<dbReference type="Proteomes" id="UP000034982">
    <property type="component" value="Unassembled WGS sequence"/>
</dbReference>
<feature type="binding site" evidence="7">
    <location>
        <position position="112"/>
    </location>
    <ligand>
        <name>Zn(2+)</name>
        <dbReference type="ChEBI" id="CHEBI:29105"/>
        <note>catalytic</note>
    </ligand>
</feature>
<evidence type="ECO:0000256" key="5">
    <source>
        <dbReference type="ARBA" id="ARBA00022801"/>
    </source>
</evidence>
<sequence>MDLQIKKQSREITPKDSDFFRWIFAALQPFYDYGEIGLLLADKEAARDYNHEYRGKDYPTNVLSFPLPLANNDAVLRGDLIICPAVVEEEATRDHKSLQAHYAHLSVHGVLHLIGFDHIKEKDALNMENKEISILNSLGYSNPYIMQDF</sequence>
<proteinExistence type="inferred from homology"/>
<dbReference type="Gene3D" id="3.40.390.30">
    <property type="entry name" value="Metalloproteases ('zincins'), catalytic domain"/>
    <property type="match status" value="1"/>
</dbReference>
<dbReference type="GO" id="GO:0004521">
    <property type="term" value="F:RNA endonuclease activity"/>
    <property type="evidence" value="ECO:0007669"/>
    <property type="project" value="UniProtKB-UniRule"/>
</dbReference>
<dbReference type="AlphaFoldDB" id="W2CNJ1"/>
<dbReference type="GO" id="GO:0006364">
    <property type="term" value="P:rRNA processing"/>
    <property type="evidence" value="ECO:0007669"/>
    <property type="project" value="UniProtKB-UniRule"/>
</dbReference>
<keyword evidence="7" id="KW-0963">Cytoplasm</keyword>